<gene>
    <name evidence="2" type="ORF">DES32_0500</name>
</gene>
<evidence type="ECO:0000313" key="2">
    <source>
        <dbReference type="EMBL" id="REF89281.1"/>
    </source>
</evidence>
<keyword evidence="1" id="KW-0472">Membrane</keyword>
<evidence type="ECO:0008006" key="4">
    <source>
        <dbReference type="Google" id="ProtNLM"/>
    </source>
</evidence>
<name>A0A3D9Z2G4_9HYPH</name>
<evidence type="ECO:0000313" key="3">
    <source>
        <dbReference type="Proteomes" id="UP000256900"/>
    </source>
</evidence>
<keyword evidence="3" id="KW-1185">Reference proteome</keyword>
<dbReference type="Proteomes" id="UP000256900">
    <property type="component" value="Unassembled WGS sequence"/>
</dbReference>
<dbReference type="EMBL" id="QUMO01000001">
    <property type="protein sequence ID" value="REF89281.1"/>
    <property type="molecule type" value="Genomic_DNA"/>
</dbReference>
<protein>
    <recommendedName>
        <fullName evidence="4">VanZ like protein</fullName>
    </recommendedName>
</protein>
<feature type="transmembrane region" description="Helical" evidence="1">
    <location>
        <begin position="34"/>
        <end position="51"/>
    </location>
</feature>
<sequence length="117" mass="12766">MRLAPWLAILIIAVVSLTPGGLHPHAVSSELAERFLAYFLTALILSIRFPRPAAGIEIAAWLSIYAGSLEILQLLIPGRNGRYGDFVMSSLGALCGVAFGLLATIWWERSHNQTARH</sequence>
<comment type="caution">
    <text evidence="2">The sequence shown here is derived from an EMBL/GenBank/DDBJ whole genome shotgun (WGS) entry which is preliminary data.</text>
</comment>
<proteinExistence type="predicted"/>
<dbReference type="RefSeq" id="WP_129396423.1">
    <property type="nucleotide sequence ID" value="NZ_CP025086.1"/>
</dbReference>
<feature type="transmembrane region" description="Helical" evidence="1">
    <location>
        <begin position="88"/>
        <end position="107"/>
    </location>
</feature>
<dbReference type="AlphaFoldDB" id="A0A3D9Z2G4"/>
<reference evidence="2 3" key="1">
    <citation type="submission" date="2018-08" db="EMBL/GenBank/DDBJ databases">
        <title>Genomic Encyclopedia of Type Strains, Phase IV (KMG-IV): sequencing the most valuable type-strain genomes for metagenomic binning, comparative biology and taxonomic classification.</title>
        <authorList>
            <person name="Goeker M."/>
        </authorList>
    </citation>
    <scope>NUCLEOTIDE SEQUENCE [LARGE SCALE GENOMIC DNA]</scope>
    <source>
        <strain evidence="2 3">BW863</strain>
    </source>
</reference>
<organism evidence="2 3">
    <name type="scientific">Methylovirgula ligni</name>
    <dbReference type="NCBI Taxonomy" id="569860"/>
    <lineage>
        <taxon>Bacteria</taxon>
        <taxon>Pseudomonadati</taxon>
        <taxon>Pseudomonadota</taxon>
        <taxon>Alphaproteobacteria</taxon>
        <taxon>Hyphomicrobiales</taxon>
        <taxon>Beijerinckiaceae</taxon>
        <taxon>Methylovirgula</taxon>
    </lineage>
</organism>
<evidence type="ECO:0000256" key="1">
    <source>
        <dbReference type="SAM" id="Phobius"/>
    </source>
</evidence>
<dbReference type="OrthoDB" id="8101133at2"/>
<feature type="transmembrane region" description="Helical" evidence="1">
    <location>
        <begin position="58"/>
        <end position="76"/>
    </location>
</feature>
<keyword evidence="1" id="KW-1133">Transmembrane helix</keyword>
<accession>A0A3D9Z2G4</accession>
<keyword evidence="1" id="KW-0812">Transmembrane</keyword>